<keyword evidence="3 7" id="KW-0812">Transmembrane</keyword>
<keyword evidence="4 7" id="KW-1133">Transmembrane helix</keyword>
<dbReference type="PANTHER" id="PTHR30572">
    <property type="entry name" value="MEMBRANE COMPONENT OF TRANSPORTER-RELATED"/>
    <property type="match status" value="1"/>
</dbReference>
<evidence type="ECO:0000313" key="11">
    <source>
        <dbReference type="Proteomes" id="UP000054010"/>
    </source>
</evidence>
<protein>
    <recommendedName>
        <fullName evidence="12">FtsX-like permease family protein</fullName>
    </recommendedName>
</protein>
<dbReference type="InterPro" id="IPR025857">
    <property type="entry name" value="MacB_PCD"/>
</dbReference>
<dbReference type="HOGENOM" id="CLU_000604_8_0_0"/>
<dbReference type="eggNOG" id="COG0577">
    <property type="taxonomic scope" value="Bacteria"/>
</dbReference>
<dbReference type="STRING" id="765420.OSCT_2273"/>
<keyword evidence="11" id="KW-1185">Reference proteome</keyword>
<comment type="subcellular location">
    <subcellularLocation>
        <location evidence="1">Cell membrane</location>
        <topology evidence="1">Multi-pass membrane protein</topology>
    </subcellularLocation>
</comment>
<keyword evidence="2" id="KW-1003">Cell membrane</keyword>
<dbReference type="Pfam" id="PF02687">
    <property type="entry name" value="FtsX"/>
    <property type="match status" value="1"/>
</dbReference>
<comment type="similarity">
    <text evidence="6">Belongs to the ABC-4 integral membrane protein family.</text>
</comment>
<evidence type="ECO:0000256" key="6">
    <source>
        <dbReference type="ARBA" id="ARBA00038076"/>
    </source>
</evidence>
<feature type="transmembrane region" description="Helical" evidence="7">
    <location>
        <begin position="331"/>
        <end position="357"/>
    </location>
</feature>
<sequence>MNIIESFRISFQALLTNKLRAALTMLGIVIGVGAVIGMLAIGNGFQGFLNSQFDQLGIGTVYVAPFIDTNRIDVLQTASLTSADARAIMQPGRAPSVQSVAIEWSDNVQVLANGQRGTYSVRALSPSFFTISPQDLAAGRLLNANDEENRARVAVIGRSVAENLYGGLEIAFGQRIGLNGVQFEIVGVLSNPPGQVSVGSDPAEAIFIPYETGITRLFRNQTTDLINVSFMTVKAVDRDRIDAAVREITTILREQHRLTYQDNDFTIINPEQFAQQASAVIGAFNAFLGIVAGISLLVGGIGIMNIMLVSVTERTKEIGLRKAVGARRSDILMQFLIEAVVLCLIGSAIGIFLGYGLSLVGTWVLVNLFQAEGAQATVQLANVLLASGIAAAIGIAFGFFPALTAARLNPIEALRTE</sequence>
<evidence type="ECO:0000256" key="1">
    <source>
        <dbReference type="ARBA" id="ARBA00004651"/>
    </source>
</evidence>
<gene>
    <name evidence="10" type="ORF">OSCT_2273</name>
</gene>
<dbReference type="PANTHER" id="PTHR30572:SF4">
    <property type="entry name" value="ABC TRANSPORTER PERMEASE YTRF"/>
    <property type="match status" value="1"/>
</dbReference>
<feature type="transmembrane region" description="Helical" evidence="7">
    <location>
        <begin position="377"/>
        <end position="400"/>
    </location>
</feature>
<comment type="caution">
    <text evidence="10">The sequence shown here is derived from an EMBL/GenBank/DDBJ whole genome shotgun (WGS) entry which is preliminary data.</text>
</comment>
<evidence type="ECO:0000256" key="7">
    <source>
        <dbReference type="SAM" id="Phobius"/>
    </source>
</evidence>
<dbReference type="Proteomes" id="UP000054010">
    <property type="component" value="Unassembled WGS sequence"/>
</dbReference>
<reference evidence="10 11" key="1">
    <citation type="journal article" date="2011" name="J. Bacteriol.">
        <title>Draft genome sequence of the anoxygenic filamentous phototrophic bacterium Oscillochloris trichoides subsp. DG-6.</title>
        <authorList>
            <person name="Kuznetsov B.B."/>
            <person name="Ivanovsky R.N."/>
            <person name="Keppen O.I."/>
            <person name="Sukhacheva M.V."/>
            <person name="Bumazhkin B.K."/>
            <person name="Patutina E.O."/>
            <person name="Beletsky A.V."/>
            <person name="Mardanov A.V."/>
            <person name="Baslerov R.V."/>
            <person name="Panteleeva A.N."/>
            <person name="Kolganova T.V."/>
            <person name="Ravin N.V."/>
            <person name="Skryabin K.G."/>
        </authorList>
    </citation>
    <scope>NUCLEOTIDE SEQUENCE [LARGE SCALE GENOMIC DNA]</scope>
    <source>
        <strain evidence="10 11">DG-6</strain>
    </source>
</reference>
<dbReference type="GO" id="GO:0022857">
    <property type="term" value="F:transmembrane transporter activity"/>
    <property type="evidence" value="ECO:0007669"/>
    <property type="project" value="TreeGrafter"/>
</dbReference>
<dbReference type="EMBL" id="ADVR01000097">
    <property type="protein sequence ID" value="EFO79898.1"/>
    <property type="molecule type" value="Genomic_DNA"/>
</dbReference>
<name>E1IG09_9CHLR</name>
<accession>E1IG09</accession>
<evidence type="ECO:0000256" key="2">
    <source>
        <dbReference type="ARBA" id="ARBA00022475"/>
    </source>
</evidence>
<organism evidence="10 11">
    <name type="scientific">Oscillochloris trichoides DG-6</name>
    <dbReference type="NCBI Taxonomy" id="765420"/>
    <lineage>
        <taxon>Bacteria</taxon>
        <taxon>Bacillati</taxon>
        <taxon>Chloroflexota</taxon>
        <taxon>Chloroflexia</taxon>
        <taxon>Chloroflexales</taxon>
        <taxon>Chloroflexineae</taxon>
        <taxon>Oscillochloridaceae</taxon>
        <taxon>Oscillochloris</taxon>
    </lineage>
</organism>
<dbReference type="Pfam" id="PF12704">
    <property type="entry name" value="MacB_PCD"/>
    <property type="match status" value="1"/>
</dbReference>
<keyword evidence="5 7" id="KW-0472">Membrane</keyword>
<evidence type="ECO:0000313" key="10">
    <source>
        <dbReference type="EMBL" id="EFO79898.1"/>
    </source>
</evidence>
<dbReference type="OrthoDB" id="9770036at2"/>
<dbReference type="AlphaFoldDB" id="E1IG09"/>
<feature type="domain" description="MacB-like periplasmic core" evidence="9">
    <location>
        <begin position="22"/>
        <end position="250"/>
    </location>
</feature>
<evidence type="ECO:0000256" key="5">
    <source>
        <dbReference type="ARBA" id="ARBA00023136"/>
    </source>
</evidence>
<proteinExistence type="inferred from homology"/>
<dbReference type="InterPro" id="IPR050250">
    <property type="entry name" value="Macrolide_Exporter_MacB"/>
</dbReference>
<dbReference type="InterPro" id="IPR003838">
    <property type="entry name" value="ABC3_permease_C"/>
</dbReference>
<evidence type="ECO:0008006" key="12">
    <source>
        <dbReference type="Google" id="ProtNLM"/>
    </source>
</evidence>
<feature type="domain" description="ABC3 transporter permease C-terminal" evidence="8">
    <location>
        <begin position="290"/>
        <end position="410"/>
    </location>
</feature>
<evidence type="ECO:0000256" key="3">
    <source>
        <dbReference type="ARBA" id="ARBA00022692"/>
    </source>
</evidence>
<feature type="transmembrane region" description="Helical" evidence="7">
    <location>
        <begin position="21"/>
        <end position="42"/>
    </location>
</feature>
<feature type="transmembrane region" description="Helical" evidence="7">
    <location>
        <begin position="286"/>
        <end position="311"/>
    </location>
</feature>
<evidence type="ECO:0000259" key="9">
    <source>
        <dbReference type="Pfam" id="PF12704"/>
    </source>
</evidence>
<dbReference type="GO" id="GO:0005886">
    <property type="term" value="C:plasma membrane"/>
    <property type="evidence" value="ECO:0007669"/>
    <property type="project" value="UniProtKB-SubCell"/>
</dbReference>
<evidence type="ECO:0000256" key="4">
    <source>
        <dbReference type="ARBA" id="ARBA00022989"/>
    </source>
</evidence>
<evidence type="ECO:0000259" key="8">
    <source>
        <dbReference type="Pfam" id="PF02687"/>
    </source>
</evidence>